<dbReference type="SUPFAM" id="SSF55120">
    <property type="entry name" value="Pseudouridine synthase"/>
    <property type="match status" value="1"/>
</dbReference>
<dbReference type="GO" id="GO:0003723">
    <property type="term" value="F:RNA binding"/>
    <property type="evidence" value="ECO:0007669"/>
    <property type="project" value="UniProtKB-KW"/>
</dbReference>
<evidence type="ECO:0000313" key="7">
    <source>
        <dbReference type="Proteomes" id="UP000230154"/>
    </source>
</evidence>
<dbReference type="InterPro" id="IPR002942">
    <property type="entry name" value="S4_RNA-bd"/>
</dbReference>
<dbReference type="EC" id="5.4.99.-" evidence="4"/>
<dbReference type="EMBL" id="PFCB01000018">
    <property type="protein sequence ID" value="PIR74542.1"/>
    <property type="molecule type" value="Genomic_DNA"/>
</dbReference>
<dbReference type="InterPro" id="IPR018496">
    <property type="entry name" value="PsdUridine_synth_RsuA/RluB_CS"/>
</dbReference>
<evidence type="ECO:0000256" key="2">
    <source>
        <dbReference type="ARBA" id="ARBA00023235"/>
    </source>
</evidence>
<dbReference type="InterPro" id="IPR020094">
    <property type="entry name" value="TruA/RsuA/RluB/E/F_N"/>
</dbReference>
<evidence type="ECO:0000256" key="1">
    <source>
        <dbReference type="ARBA" id="ARBA00008348"/>
    </source>
</evidence>
<dbReference type="PANTHER" id="PTHR47683">
    <property type="entry name" value="PSEUDOURIDINE SYNTHASE FAMILY PROTEIN-RELATED"/>
    <property type="match status" value="1"/>
</dbReference>
<dbReference type="Pfam" id="PF00849">
    <property type="entry name" value="PseudoU_synth_2"/>
    <property type="match status" value="1"/>
</dbReference>
<gene>
    <name evidence="6" type="ORF">COU35_02080</name>
</gene>
<dbReference type="InterPro" id="IPR036986">
    <property type="entry name" value="S4_RNA-bd_sf"/>
</dbReference>
<dbReference type="Gene3D" id="3.30.70.1560">
    <property type="entry name" value="Alpha-L RNA-binding motif"/>
    <property type="match status" value="1"/>
</dbReference>
<dbReference type="Gene3D" id="3.10.290.10">
    <property type="entry name" value="RNA-binding S4 domain"/>
    <property type="match status" value="1"/>
</dbReference>
<keyword evidence="3" id="KW-0694">RNA-binding</keyword>
<dbReference type="CDD" id="cd00165">
    <property type="entry name" value="S4"/>
    <property type="match status" value="1"/>
</dbReference>
<dbReference type="InterPro" id="IPR042092">
    <property type="entry name" value="PsdUridine_s_RsuA/RluB/E/F_cat"/>
</dbReference>
<dbReference type="InterPro" id="IPR050343">
    <property type="entry name" value="RsuA_PseudoU_synthase"/>
</dbReference>
<dbReference type="NCBIfam" id="TIGR00093">
    <property type="entry name" value="pseudouridine synthase"/>
    <property type="match status" value="1"/>
</dbReference>
<dbReference type="PROSITE" id="PS50889">
    <property type="entry name" value="S4"/>
    <property type="match status" value="1"/>
</dbReference>
<dbReference type="InterPro" id="IPR000748">
    <property type="entry name" value="PsdUridine_synth_RsuA/RluB/E/F"/>
</dbReference>
<accession>A0A2H0TQW7</accession>
<dbReference type="SMART" id="SM00363">
    <property type="entry name" value="S4"/>
    <property type="match status" value="1"/>
</dbReference>
<dbReference type="FunFam" id="3.10.290.10:FF:000003">
    <property type="entry name" value="Pseudouridine synthase"/>
    <property type="match status" value="1"/>
</dbReference>
<dbReference type="PANTHER" id="PTHR47683:SF2">
    <property type="entry name" value="RNA-BINDING S4 DOMAIN-CONTAINING PROTEIN"/>
    <property type="match status" value="1"/>
</dbReference>
<dbReference type="GO" id="GO:0120159">
    <property type="term" value="F:rRNA pseudouridine synthase activity"/>
    <property type="evidence" value="ECO:0007669"/>
    <property type="project" value="UniProtKB-ARBA"/>
</dbReference>
<sequence length="246" mass="27585">MRLQKHIADCGVCSRRKAEEHISAGNVAVNGKTVTELGTKIDPAIDTVTVAGKNVQKKNENTNKKKYVYIILNKPTGYITSASSEQGASVLDLITRDNCVGEKKDLLRTRVYPVGRLDKDSEGLVLLTNDGELTNTLTHPKYEHEKEYDVTVDMPLRQKEQAVLEKGMIIDDAAVQGIVVKEQKNLGRRSVVTVVLKEGKNRQIRKMFGALGYSILSLKRTRMGRLKLGVLPIGRWRYIRKDQIIK</sequence>
<keyword evidence="2 4" id="KW-0413">Isomerase</keyword>
<evidence type="ECO:0000313" key="6">
    <source>
        <dbReference type="EMBL" id="PIR74542.1"/>
    </source>
</evidence>
<dbReference type="SUPFAM" id="SSF55174">
    <property type="entry name" value="Alpha-L RNA-binding motif"/>
    <property type="match status" value="1"/>
</dbReference>
<feature type="domain" description="RNA-binding S4" evidence="5">
    <location>
        <begin position="1"/>
        <end position="61"/>
    </location>
</feature>
<dbReference type="GO" id="GO:0000455">
    <property type="term" value="P:enzyme-directed rRNA pseudouridine synthesis"/>
    <property type="evidence" value="ECO:0007669"/>
    <property type="project" value="UniProtKB-ARBA"/>
</dbReference>
<dbReference type="CDD" id="cd02870">
    <property type="entry name" value="PseudoU_synth_RsuA_like"/>
    <property type="match status" value="1"/>
</dbReference>
<dbReference type="Proteomes" id="UP000230154">
    <property type="component" value="Unassembled WGS sequence"/>
</dbReference>
<evidence type="ECO:0000256" key="4">
    <source>
        <dbReference type="RuleBase" id="RU003887"/>
    </source>
</evidence>
<proteinExistence type="inferred from homology"/>
<evidence type="ECO:0000259" key="5">
    <source>
        <dbReference type="SMART" id="SM00363"/>
    </source>
</evidence>
<dbReference type="PROSITE" id="PS01149">
    <property type="entry name" value="PSI_RSU"/>
    <property type="match status" value="1"/>
</dbReference>
<comment type="similarity">
    <text evidence="1 4">Belongs to the pseudouridine synthase RsuA family.</text>
</comment>
<reference evidence="7" key="1">
    <citation type="submission" date="2017-09" db="EMBL/GenBank/DDBJ databases">
        <title>Depth-based differentiation of microbial function through sediment-hosted aquifers and enrichment of novel symbionts in the deep terrestrial subsurface.</title>
        <authorList>
            <person name="Probst A.J."/>
            <person name="Ladd B."/>
            <person name="Jarett J.K."/>
            <person name="Geller-Mcgrath D.E."/>
            <person name="Sieber C.M.K."/>
            <person name="Emerson J.B."/>
            <person name="Anantharaman K."/>
            <person name="Thomas B.C."/>
            <person name="Malmstrom R."/>
            <person name="Stieglmeier M."/>
            <person name="Klingl A."/>
            <person name="Woyke T."/>
            <person name="Ryan C.M."/>
            <person name="Banfield J.F."/>
        </authorList>
    </citation>
    <scope>NUCLEOTIDE SEQUENCE [LARGE SCALE GENOMIC DNA]</scope>
</reference>
<dbReference type="Gene3D" id="3.30.70.580">
    <property type="entry name" value="Pseudouridine synthase I, catalytic domain, N-terminal subdomain"/>
    <property type="match status" value="1"/>
</dbReference>
<organism evidence="6 7">
    <name type="scientific">Candidatus Magasanikbacteria bacterium CG10_big_fil_rev_8_21_14_0_10_47_10</name>
    <dbReference type="NCBI Taxonomy" id="1974652"/>
    <lineage>
        <taxon>Bacteria</taxon>
        <taxon>Candidatus Magasanikiibacteriota</taxon>
    </lineage>
</organism>
<dbReference type="Pfam" id="PF01479">
    <property type="entry name" value="S4"/>
    <property type="match status" value="1"/>
</dbReference>
<evidence type="ECO:0000256" key="3">
    <source>
        <dbReference type="PROSITE-ProRule" id="PRU00182"/>
    </source>
</evidence>
<dbReference type="InterPro" id="IPR020103">
    <property type="entry name" value="PsdUridine_synth_cat_dom_sf"/>
</dbReference>
<name>A0A2H0TQW7_9BACT</name>
<dbReference type="AlphaFoldDB" id="A0A2H0TQW7"/>
<protein>
    <recommendedName>
        <fullName evidence="4">Pseudouridine synthase</fullName>
        <ecNumber evidence="4">5.4.99.-</ecNumber>
    </recommendedName>
</protein>
<comment type="caution">
    <text evidence="6">The sequence shown here is derived from an EMBL/GenBank/DDBJ whole genome shotgun (WGS) entry which is preliminary data.</text>
</comment>
<dbReference type="InterPro" id="IPR006145">
    <property type="entry name" value="PsdUridine_synth_RsuA/RluA"/>
</dbReference>